<keyword evidence="4" id="KW-1185">Reference proteome</keyword>
<feature type="chain" id="PRO_5012740483" description="Nitrite reductase" evidence="2">
    <location>
        <begin position="44"/>
        <end position="468"/>
    </location>
</feature>
<dbReference type="EMBL" id="NEVM01000005">
    <property type="protein sequence ID" value="OZI29837.1"/>
    <property type="molecule type" value="Genomic_DNA"/>
</dbReference>
<evidence type="ECO:0008006" key="5">
    <source>
        <dbReference type="Google" id="ProtNLM"/>
    </source>
</evidence>
<evidence type="ECO:0000256" key="1">
    <source>
        <dbReference type="SAM" id="MobiDB-lite"/>
    </source>
</evidence>
<dbReference type="OrthoDB" id="672290at2"/>
<dbReference type="AlphaFoldDB" id="A0A261RYJ2"/>
<feature type="region of interest" description="Disordered" evidence="1">
    <location>
        <begin position="111"/>
        <end position="131"/>
    </location>
</feature>
<dbReference type="SUPFAM" id="SSF69318">
    <property type="entry name" value="Integrin alpha N-terminal domain"/>
    <property type="match status" value="1"/>
</dbReference>
<protein>
    <recommendedName>
        <fullName evidence="5">Nitrite reductase</fullName>
    </recommendedName>
</protein>
<dbReference type="NCBIfam" id="NF047539">
    <property type="entry name" value="XAC2610_fam"/>
    <property type="match status" value="1"/>
</dbReference>
<reference evidence="4" key="1">
    <citation type="submission" date="2017-05" db="EMBL/GenBank/DDBJ databases">
        <title>Complete and WGS of Bordetella genogroups.</title>
        <authorList>
            <person name="Spilker T."/>
            <person name="Lipuma J."/>
        </authorList>
    </citation>
    <scope>NUCLEOTIDE SEQUENCE [LARGE SCALE GENOMIC DNA]</scope>
    <source>
        <strain evidence="4">AU16122</strain>
    </source>
</reference>
<feature type="compositionally biased region" description="Basic and acidic residues" evidence="1">
    <location>
        <begin position="160"/>
        <end position="175"/>
    </location>
</feature>
<proteinExistence type="predicted"/>
<accession>A0A261RYJ2</accession>
<organism evidence="3 4">
    <name type="scientific">Bordetella genomosp. 10</name>
    <dbReference type="NCBI Taxonomy" id="1416804"/>
    <lineage>
        <taxon>Bacteria</taxon>
        <taxon>Pseudomonadati</taxon>
        <taxon>Pseudomonadota</taxon>
        <taxon>Betaproteobacteria</taxon>
        <taxon>Burkholderiales</taxon>
        <taxon>Alcaligenaceae</taxon>
        <taxon>Bordetella</taxon>
    </lineage>
</organism>
<dbReference type="RefSeq" id="WP_094854279.1">
    <property type="nucleotide sequence ID" value="NZ_NEVM01000005.1"/>
</dbReference>
<gene>
    <name evidence="3" type="ORF">CAL29_17165</name>
</gene>
<feature type="signal peptide" evidence="2">
    <location>
        <begin position="1"/>
        <end position="43"/>
    </location>
</feature>
<dbReference type="InterPro" id="IPR028994">
    <property type="entry name" value="Integrin_alpha_N"/>
</dbReference>
<keyword evidence="2" id="KW-0732">Signal</keyword>
<comment type="caution">
    <text evidence="3">The sequence shown here is derived from an EMBL/GenBank/DDBJ whole genome shotgun (WGS) entry which is preliminary data.</text>
</comment>
<feature type="region of interest" description="Disordered" evidence="1">
    <location>
        <begin position="150"/>
        <end position="185"/>
    </location>
</feature>
<name>A0A261RYJ2_9BORD</name>
<evidence type="ECO:0000256" key="2">
    <source>
        <dbReference type="SAM" id="SignalP"/>
    </source>
</evidence>
<sequence length="468" mass="51367">MRIPPSFRRSFRPVLDRVRLAVASFALMLLAAAFAMPAAQAQAADAANAANASDTANAADGDAAATVEFPAWSILYFGKIANRNVRVYLQRIAGQMSGNYCYERAGPPQARILPRGGGREATGGSSTEPCNASQISKLRLDGTWRDGGAALQEYDQTAPGKDKPVTGRWEMRPDSEGWTGTWTSPDGKRSYPLSLGPAPGTHPFPYEIRLVADGMPDPAESCVTMVPHVSQVRLYKDGRLVQSLPADSVGTCRIFVPDVADMDFDGWPDLTLAQFLPAGPNIPVNAWRYEPATGKFTDVTDELEDMTSPNFDAAHKQVWDFQRDGCCDHLVTVAKWQDGKLVQVDQGESFFLPVRIQGKIRYCYVMPVYHDGRVEYPDATWNAGERLLVRDTSDCDASLPPTLDRIRLEVYLRDTKTGQLSHEYSEKATLETVDVGGKPMQCPYITLLDNGKVKAEHVKDPEACTAAQ</sequence>
<dbReference type="Proteomes" id="UP000216020">
    <property type="component" value="Unassembled WGS sequence"/>
</dbReference>
<evidence type="ECO:0000313" key="3">
    <source>
        <dbReference type="EMBL" id="OZI29837.1"/>
    </source>
</evidence>
<evidence type="ECO:0000313" key="4">
    <source>
        <dbReference type="Proteomes" id="UP000216020"/>
    </source>
</evidence>
<dbReference type="InterPro" id="IPR058087">
    <property type="entry name" value="XAC2610_dom"/>
</dbReference>